<name>A0A9D4BQL3_DREPO</name>
<accession>A0A9D4BQL3</accession>
<reference evidence="1" key="2">
    <citation type="submission" date="2020-11" db="EMBL/GenBank/DDBJ databases">
        <authorList>
            <person name="McCartney M.A."/>
            <person name="Auch B."/>
            <person name="Kono T."/>
            <person name="Mallez S."/>
            <person name="Becker A."/>
            <person name="Gohl D.M."/>
            <person name="Silverstein K.A.T."/>
            <person name="Koren S."/>
            <person name="Bechman K.B."/>
            <person name="Herman A."/>
            <person name="Abrahante J.E."/>
            <person name="Garbe J."/>
        </authorList>
    </citation>
    <scope>NUCLEOTIDE SEQUENCE</scope>
    <source>
        <strain evidence="1">Duluth1</strain>
        <tissue evidence="1">Whole animal</tissue>
    </source>
</reference>
<protein>
    <submittedName>
        <fullName evidence="1">Uncharacterized protein</fullName>
    </submittedName>
</protein>
<comment type="caution">
    <text evidence="1">The sequence shown here is derived from an EMBL/GenBank/DDBJ whole genome shotgun (WGS) entry which is preliminary data.</text>
</comment>
<evidence type="ECO:0000313" key="2">
    <source>
        <dbReference type="Proteomes" id="UP000828390"/>
    </source>
</evidence>
<dbReference type="Proteomes" id="UP000828390">
    <property type="component" value="Unassembled WGS sequence"/>
</dbReference>
<proteinExistence type="predicted"/>
<reference evidence="1" key="1">
    <citation type="journal article" date="2019" name="bioRxiv">
        <title>The Genome of the Zebra Mussel, Dreissena polymorpha: A Resource for Invasive Species Research.</title>
        <authorList>
            <person name="McCartney M.A."/>
            <person name="Auch B."/>
            <person name="Kono T."/>
            <person name="Mallez S."/>
            <person name="Zhang Y."/>
            <person name="Obille A."/>
            <person name="Becker A."/>
            <person name="Abrahante J.E."/>
            <person name="Garbe J."/>
            <person name="Badalamenti J.P."/>
            <person name="Herman A."/>
            <person name="Mangelson H."/>
            <person name="Liachko I."/>
            <person name="Sullivan S."/>
            <person name="Sone E.D."/>
            <person name="Koren S."/>
            <person name="Silverstein K.A.T."/>
            <person name="Beckman K.B."/>
            <person name="Gohl D.M."/>
        </authorList>
    </citation>
    <scope>NUCLEOTIDE SEQUENCE</scope>
    <source>
        <strain evidence="1">Duluth1</strain>
        <tissue evidence="1">Whole animal</tissue>
    </source>
</reference>
<evidence type="ECO:0000313" key="1">
    <source>
        <dbReference type="EMBL" id="KAH3701537.1"/>
    </source>
</evidence>
<dbReference type="EMBL" id="JAIWYP010000015">
    <property type="protein sequence ID" value="KAH3701537.1"/>
    <property type="molecule type" value="Genomic_DNA"/>
</dbReference>
<keyword evidence="2" id="KW-1185">Reference proteome</keyword>
<gene>
    <name evidence="1" type="ORF">DPMN_076526</name>
</gene>
<sequence>MLVSVLPCYMVVKRGHHPLLIYNDFVETTEQWHAGFAASNLMTESTLTCCMAN</sequence>
<dbReference type="AlphaFoldDB" id="A0A9D4BQL3"/>
<organism evidence="1 2">
    <name type="scientific">Dreissena polymorpha</name>
    <name type="common">Zebra mussel</name>
    <name type="synonym">Mytilus polymorpha</name>
    <dbReference type="NCBI Taxonomy" id="45954"/>
    <lineage>
        <taxon>Eukaryota</taxon>
        <taxon>Metazoa</taxon>
        <taxon>Spiralia</taxon>
        <taxon>Lophotrochozoa</taxon>
        <taxon>Mollusca</taxon>
        <taxon>Bivalvia</taxon>
        <taxon>Autobranchia</taxon>
        <taxon>Heteroconchia</taxon>
        <taxon>Euheterodonta</taxon>
        <taxon>Imparidentia</taxon>
        <taxon>Neoheterodontei</taxon>
        <taxon>Myida</taxon>
        <taxon>Dreissenoidea</taxon>
        <taxon>Dreissenidae</taxon>
        <taxon>Dreissena</taxon>
    </lineage>
</organism>